<evidence type="ECO:0000259" key="1">
    <source>
        <dbReference type="PROSITE" id="PS50994"/>
    </source>
</evidence>
<evidence type="ECO:0000313" key="2">
    <source>
        <dbReference type="Proteomes" id="UP000050792"/>
    </source>
</evidence>
<reference evidence="3" key="2">
    <citation type="submission" date="2023-11" db="UniProtKB">
        <authorList>
            <consortium name="WormBaseParasite"/>
        </authorList>
    </citation>
    <scope>IDENTIFICATION</scope>
</reference>
<proteinExistence type="predicted"/>
<dbReference type="InterPro" id="IPR041588">
    <property type="entry name" value="Integrase_H2C2"/>
</dbReference>
<accession>A0AA85FN72</accession>
<name>A0AA85FN72_9TREM</name>
<keyword evidence="2" id="KW-1185">Reference proteome</keyword>
<dbReference type="Pfam" id="PF05380">
    <property type="entry name" value="Peptidase_A17"/>
    <property type="match status" value="1"/>
</dbReference>
<dbReference type="Gene3D" id="3.30.420.10">
    <property type="entry name" value="Ribonuclease H-like superfamily/Ribonuclease H"/>
    <property type="match status" value="1"/>
</dbReference>
<dbReference type="InterPro" id="IPR001584">
    <property type="entry name" value="Integrase_cat-core"/>
</dbReference>
<dbReference type="Proteomes" id="UP000050792">
    <property type="component" value="Unassembled WGS sequence"/>
</dbReference>
<dbReference type="GO" id="GO:0015074">
    <property type="term" value="P:DNA integration"/>
    <property type="evidence" value="ECO:0007669"/>
    <property type="project" value="InterPro"/>
</dbReference>
<dbReference type="InterPro" id="IPR036397">
    <property type="entry name" value="RNaseH_sf"/>
</dbReference>
<dbReference type="PROSITE" id="PS50994">
    <property type="entry name" value="INTEGRASE"/>
    <property type="match status" value="1"/>
</dbReference>
<dbReference type="PANTHER" id="PTHR47331">
    <property type="entry name" value="PHD-TYPE DOMAIN-CONTAINING PROTEIN"/>
    <property type="match status" value="1"/>
</dbReference>
<dbReference type="AlphaFoldDB" id="A0AA85FN72"/>
<dbReference type="GO" id="GO:0003676">
    <property type="term" value="F:nucleic acid binding"/>
    <property type="evidence" value="ECO:0007669"/>
    <property type="project" value="InterPro"/>
</dbReference>
<evidence type="ECO:0000313" key="3">
    <source>
        <dbReference type="WBParaSite" id="SRDH1_58220.1"/>
    </source>
</evidence>
<protein>
    <recommendedName>
        <fullName evidence="1">Integrase catalytic domain-containing protein</fullName>
    </recommendedName>
</protein>
<sequence>MLGWALFGPTGQLDKTSAFINCLEAKGSVEEDILKLVEHEFSENKYSDKVAMSLCDKTIMEITDKQTVLLDGHYQVSMPWKVDWNSLPRSRCSFIINKSRIAPLKFISVSRLELQVSVLAVKLMRQIVEEIKLKYVTEIYFWTDFVIVLNCILNTASCFKYVASSINPADLASRGMCKYDPNPVKAWPSGPEFLTTEKDKWPEYRREEILKLPVKLELKNATTLDTMTTVFPLDKFISHFSSWIKLKQGTAWLIRSKRYLYNKTIVRGPLTLNELDNAEGDLLKYLQEQEFAEIRQWIKRHEQSDNIPSKNHVINKLRPIVIDNLIRVGGRLNRSDLPVEQKHPIILPSKHPITELIIRHYHQADGHMGVYYTLAALRKKFWILKGTTAIKRIIHKCIGCRIRSARPMSQLMGDLPPTRITPDFPFATTGVDYFGPITIKEGRKPRKCYGCLFTCFNTRAVHIEVACALSIDSFLMALSRFSNRRGAPKKIYSDRGTTFAGLEKEIQLLLPDFKDNRVAKEMIRRNIEWHYNIPYASHRGGIWERLIRSIRRILSAVSGEQTMTYETLTTYLTEVERILNDRPLVPVYDDPEQLETLSPNNLLLLRKPSLHQIEISLRERYSRQWLQAQLLATTFWRRWIKEYLPLLQTRAKWTQGRRDLRVGDLVLIIGDTYTRNNWLKGLVVSINPGEDGLVRQAKIRTSRGIIIRDIRKICLLEGADN</sequence>
<feature type="domain" description="Integrase catalytic" evidence="1">
    <location>
        <begin position="421"/>
        <end position="607"/>
    </location>
</feature>
<dbReference type="Gene3D" id="1.10.340.70">
    <property type="match status" value="1"/>
</dbReference>
<dbReference type="WBParaSite" id="SRDH1_58220.1">
    <property type="protein sequence ID" value="SRDH1_58220.1"/>
    <property type="gene ID" value="SRDH1_58220"/>
</dbReference>
<dbReference type="InterPro" id="IPR008042">
    <property type="entry name" value="Retrotrans_Pao"/>
</dbReference>
<dbReference type="SUPFAM" id="SSF53098">
    <property type="entry name" value="Ribonuclease H-like"/>
    <property type="match status" value="1"/>
</dbReference>
<dbReference type="Pfam" id="PF18701">
    <property type="entry name" value="DUF5641"/>
    <property type="match status" value="1"/>
</dbReference>
<dbReference type="Pfam" id="PF17921">
    <property type="entry name" value="Integrase_H2C2"/>
    <property type="match status" value="1"/>
</dbReference>
<dbReference type="InterPro" id="IPR040676">
    <property type="entry name" value="DUF5641"/>
</dbReference>
<reference evidence="2" key="1">
    <citation type="submission" date="2022-06" db="EMBL/GenBank/DDBJ databases">
        <authorList>
            <person name="Berger JAMES D."/>
            <person name="Berger JAMES D."/>
        </authorList>
    </citation>
    <scope>NUCLEOTIDE SEQUENCE [LARGE SCALE GENOMIC DNA]</scope>
</reference>
<organism evidence="2 3">
    <name type="scientific">Schistosoma rodhaini</name>
    <dbReference type="NCBI Taxonomy" id="6188"/>
    <lineage>
        <taxon>Eukaryota</taxon>
        <taxon>Metazoa</taxon>
        <taxon>Spiralia</taxon>
        <taxon>Lophotrochozoa</taxon>
        <taxon>Platyhelminthes</taxon>
        <taxon>Trematoda</taxon>
        <taxon>Digenea</taxon>
        <taxon>Strigeidida</taxon>
        <taxon>Schistosomatoidea</taxon>
        <taxon>Schistosomatidae</taxon>
        <taxon>Schistosoma</taxon>
    </lineage>
</organism>
<dbReference type="InterPro" id="IPR012337">
    <property type="entry name" value="RNaseH-like_sf"/>
</dbReference>